<keyword evidence="3" id="KW-1185">Reference proteome</keyword>
<proteinExistence type="predicted"/>
<sequence>MEFEVLLHLKFGEKSLCYLKRSADTIPKEYIVNIGAKKINMHSWKTSKKFSKLQNQLPFQRTLFNKSSVENESLTKDSHKGVEVLAESDKPLEDGE</sequence>
<evidence type="ECO:0000313" key="3">
    <source>
        <dbReference type="Proteomes" id="UP000887116"/>
    </source>
</evidence>
<accession>A0A8X6HGP7</accession>
<dbReference type="AlphaFoldDB" id="A0A8X6HGP7"/>
<feature type="region of interest" description="Disordered" evidence="1">
    <location>
        <begin position="74"/>
        <end position="96"/>
    </location>
</feature>
<organism evidence="2 3">
    <name type="scientific">Trichonephila clavata</name>
    <name type="common">Joro spider</name>
    <name type="synonym">Nephila clavata</name>
    <dbReference type="NCBI Taxonomy" id="2740835"/>
    <lineage>
        <taxon>Eukaryota</taxon>
        <taxon>Metazoa</taxon>
        <taxon>Ecdysozoa</taxon>
        <taxon>Arthropoda</taxon>
        <taxon>Chelicerata</taxon>
        <taxon>Arachnida</taxon>
        <taxon>Araneae</taxon>
        <taxon>Araneomorphae</taxon>
        <taxon>Entelegynae</taxon>
        <taxon>Araneoidea</taxon>
        <taxon>Nephilidae</taxon>
        <taxon>Trichonephila</taxon>
    </lineage>
</organism>
<dbReference type="EMBL" id="BMAO01038206">
    <property type="protein sequence ID" value="GFR23309.1"/>
    <property type="molecule type" value="Genomic_DNA"/>
</dbReference>
<protein>
    <submittedName>
        <fullName evidence="2">Uncharacterized protein</fullName>
    </submittedName>
</protein>
<gene>
    <name evidence="2" type="ORF">TNCT_645961</name>
</gene>
<comment type="caution">
    <text evidence="2">The sequence shown here is derived from an EMBL/GenBank/DDBJ whole genome shotgun (WGS) entry which is preliminary data.</text>
</comment>
<name>A0A8X6HGP7_TRICU</name>
<evidence type="ECO:0000313" key="2">
    <source>
        <dbReference type="EMBL" id="GFR23309.1"/>
    </source>
</evidence>
<dbReference type="Proteomes" id="UP000887116">
    <property type="component" value="Unassembled WGS sequence"/>
</dbReference>
<reference evidence="2" key="1">
    <citation type="submission" date="2020-07" db="EMBL/GenBank/DDBJ databases">
        <title>Multicomponent nature underlies the extraordinary mechanical properties of spider dragline silk.</title>
        <authorList>
            <person name="Kono N."/>
            <person name="Nakamura H."/>
            <person name="Mori M."/>
            <person name="Yoshida Y."/>
            <person name="Ohtoshi R."/>
            <person name="Malay A.D."/>
            <person name="Moran D.A.P."/>
            <person name="Tomita M."/>
            <person name="Numata K."/>
            <person name="Arakawa K."/>
        </authorList>
    </citation>
    <scope>NUCLEOTIDE SEQUENCE</scope>
</reference>
<evidence type="ECO:0000256" key="1">
    <source>
        <dbReference type="SAM" id="MobiDB-lite"/>
    </source>
</evidence>